<protein>
    <submittedName>
        <fullName evidence="1">Uncharacterized protein</fullName>
    </submittedName>
</protein>
<dbReference type="EMBL" id="APCN01000295">
    <property type="status" value="NOT_ANNOTATED_CDS"/>
    <property type="molecule type" value="Genomic_DNA"/>
</dbReference>
<keyword evidence="2" id="KW-1185">Reference proteome</keyword>
<dbReference type="VEuPathDB" id="VectorBase:AARA014377"/>
<dbReference type="Proteomes" id="UP000075840">
    <property type="component" value="Unassembled WGS sequence"/>
</dbReference>
<accession>A0A182IFX1</accession>
<dbReference type="AlphaFoldDB" id="A0A182IFX1"/>
<evidence type="ECO:0000313" key="2">
    <source>
        <dbReference type="Proteomes" id="UP000075840"/>
    </source>
</evidence>
<reference evidence="1" key="1">
    <citation type="submission" date="2022-08" db="UniProtKB">
        <authorList>
            <consortium name="EnsemblMetazoa"/>
        </authorList>
    </citation>
    <scope>IDENTIFICATION</scope>
    <source>
        <strain evidence="1">Dongola</strain>
    </source>
</reference>
<proteinExistence type="predicted"/>
<dbReference type="EnsemblMetazoa" id="AARA014377-RA">
    <property type="protein sequence ID" value="AARA014377-PA"/>
    <property type="gene ID" value="AARA014377"/>
</dbReference>
<name>A0A182IFX1_ANOAR</name>
<organism evidence="1 2">
    <name type="scientific">Anopheles arabiensis</name>
    <name type="common">Mosquito</name>
    <dbReference type="NCBI Taxonomy" id="7173"/>
    <lineage>
        <taxon>Eukaryota</taxon>
        <taxon>Metazoa</taxon>
        <taxon>Ecdysozoa</taxon>
        <taxon>Arthropoda</taxon>
        <taxon>Hexapoda</taxon>
        <taxon>Insecta</taxon>
        <taxon>Pterygota</taxon>
        <taxon>Neoptera</taxon>
        <taxon>Endopterygota</taxon>
        <taxon>Diptera</taxon>
        <taxon>Nematocera</taxon>
        <taxon>Culicoidea</taxon>
        <taxon>Culicidae</taxon>
        <taxon>Anophelinae</taxon>
        <taxon>Anopheles</taxon>
    </lineage>
</organism>
<sequence length="86" mass="9360">SFNELDYPKPSPPTDDYYEQLIAAAKNSTASNPRIPPITDHIAPVNFSLMQGAQLFAYSPVNHNFPVIPLSNRSPASSARTEDGNS</sequence>
<dbReference type="VEuPathDB" id="VectorBase:AARA21_005982"/>
<evidence type="ECO:0000313" key="1">
    <source>
        <dbReference type="EnsemblMetazoa" id="AARA014377-PA"/>
    </source>
</evidence>